<dbReference type="PANTHER" id="PTHR24291">
    <property type="entry name" value="CYTOCHROME P450 FAMILY 4"/>
    <property type="match status" value="1"/>
</dbReference>
<proteinExistence type="inferred from homology"/>
<dbReference type="PRINTS" id="PR00464">
    <property type="entry name" value="EP450II"/>
</dbReference>
<accession>A0A671DVY4</accession>
<dbReference type="Pfam" id="PF00067">
    <property type="entry name" value="p450"/>
    <property type="match status" value="1"/>
</dbReference>
<dbReference type="InterPro" id="IPR002402">
    <property type="entry name" value="Cyt_P450_E_grp-II"/>
</dbReference>
<evidence type="ECO:0000256" key="2">
    <source>
        <dbReference type="ARBA" id="ARBA00010617"/>
    </source>
</evidence>
<dbReference type="GO" id="GO:0005506">
    <property type="term" value="F:iron ion binding"/>
    <property type="evidence" value="ECO:0007669"/>
    <property type="project" value="InterPro"/>
</dbReference>
<reference evidence="9" key="4">
    <citation type="submission" date="2025-05" db="UniProtKB">
        <authorList>
            <consortium name="Ensembl"/>
        </authorList>
    </citation>
    <scope>IDENTIFICATION</scope>
</reference>
<evidence type="ECO:0000313" key="9">
    <source>
        <dbReference type="Ensembl" id="ENSRFEP00010002394.1"/>
    </source>
</evidence>
<keyword evidence="4" id="KW-0479">Metal-binding</keyword>
<keyword evidence="3" id="KW-0349">Heme</keyword>
<dbReference type="GeneTree" id="ENSGT00940000161441"/>
<evidence type="ECO:0000256" key="6">
    <source>
        <dbReference type="ARBA" id="ARBA00023004"/>
    </source>
</evidence>
<comment type="similarity">
    <text evidence="2">Belongs to the cytochrome P450 family.</text>
</comment>
<evidence type="ECO:0000256" key="3">
    <source>
        <dbReference type="ARBA" id="ARBA00022617"/>
    </source>
</evidence>
<dbReference type="AlphaFoldDB" id="A0A671DVY4"/>
<organism evidence="9 10">
    <name type="scientific">Rhinolophus ferrumequinum</name>
    <name type="common">Greater horseshoe bat</name>
    <dbReference type="NCBI Taxonomy" id="59479"/>
    <lineage>
        <taxon>Eukaryota</taxon>
        <taxon>Metazoa</taxon>
        <taxon>Chordata</taxon>
        <taxon>Craniata</taxon>
        <taxon>Vertebrata</taxon>
        <taxon>Euteleostomi</taxon>
        <taxon>Mammalia</taxon>
        <taxon>Eutheria</taxon>
        <taxon>Laurasiatheria</taxon>
        <taxon>Chiroptera</taxon>
        <taxon>Yinpterochiroptera</taxon>
        <taxon>Rhinolophoidea</taxon>
        <taxon>Rhinolophidae</taxon>
        <taxon>Rhinolophinae</taxon>
        <taxon>Rhinolophus</taxon>
    </lineage>
</organism>
<keyword evidence="8" id="KW-0812">Transmembrane</keyword>
<keyword evidence="5" id="KW-0560">Oxidoreductase</keyword>
<protein>
    <submittedName>
        <fullName evidence="9">Cytochrome P450 family 4 subfamily B member 1</fullName>
    </submittedName>
</protein>
<sequence length="302" mass="34841">MVPILFSMSLSRLGLWASGLILALGFLKLICLLVRRQSLARAMDSFTGPPTHWLFGHALEMQQTGSLDKVVSWTHQFPYAHQLWIGPFLGFLNIYEPDYAKAVYSRGDPKAPDPYDFILPWIGNGLLVLHGPKWFQHRKLLTPAFHYDVLKPYVAVFASSTRAMLDKWEEKAREHKSFDIFCDVGHMALDSLMKCTFGKQDGGLGHRESSYYHAVYNLTVMTQQHLQEFLYHNDFIYWLTPHGRRFLRACQVAHDHTDQVIRERKAALQDAKEQAKIQNRRHLDFLDILLGTQVSERLPTST</sequence>
<reference evidence="9 10" key="3">
    <citation type="submission" date="2018-12" db="EMBL/GenBank/DDBJ databases">
        <title>G10K-VGP greater horseshoe bat female genome, primary haplotype.</title>
        <authorList>
            <person name="Teeling E."/>
            <person name="Myers G."/>
            <person name="Vernes S."/>
            <person name="Pippel M."/>
            <person name="Winkler S."/>
            <person name="Fedrigo O."/>
            <person name="Rhie A."/>
            <person name="Koren S."/>
            <person name="Phillippy A."/>
            <person name="Lewin H."/>
            <person name="Damas J."/>
            <person name="Howe K."/>
            <person name="Mountcastle J."/>
            <person name="Jarvis E.D."/>
        </authorList>
    </citation>
    <scope>NUCLEOTIDE SEQUENCE [LARGE SCALE GENOMIC DNA]</scope>
</reference>
<evidence type="ECO:0000256" key="7">
    <source>
        <dbReference type="ARBA" id="ARBA00023033"/>
    </source>
</evidence>
<evidence type="ECO:0000256" key="4">
    <source>
        <dbReference type="ARBA" id="ARBA00022723"/>
    </source>
</evidence>
<evidence type="ECO:0000313" key="10">
    <source>
        <dbReference type="Proteomes" id="UP000472240"/>
    </source>
</evidence>
<reference evidence="9 10" key="2">
    <citation type="journal article" date="2018" name="Annu Rev Anim Biosci">
        <title>Bat Biology, Genomes, and the Bat1K Project: To Generate Chromosome-Level Genomes for All Living Bat Species.</title>
        <authorList>
            <person name="Teeling E.C."/>
            <person name="Vernes S.C."/>
            <person name="Davalos L.M."/>
            <person name="Ray D.A."/>
            <person name="Gilbert M.T.P."/>
            <person name="Myers E."/>
        </authorList>
    </citation>
    <scope>NUCLEOTIDE SEQUENCE</scope>
</reference>
<evidence type="ECO:0000256" key="1">
    <source>
        <dbReference type="ARBA" id="ARBA00001971"/>
    </source>
</evidence>
<dbReference type="GO" id="GO:0020037">
    <property type="term" value="F:heme binding"/>
    <property type="evidence" value="ECO:0007669"/>
    <property type="project" value="InterPro"/>
</dbReference>
<keyword evidence="7" id="KW-0503">Monooxygenase</keyword>
<keyword evidence="8" id="KW-0472">Membrane</keyword>
<keyword evidence="10" id="KW-1185">Reference proteome</keyword>
<keyword evidence="6" id="KW-0408">Iron</keyword>
<comment type="cofactor">
    <cofactor evidence="1">
        <name>heme</name>
        <dbReference type="ChEBI" id="CHEBI:30413"/>
    </cofactor>
</comment>
<dbReference type="InterPro" id="IPR001128">
    <property type="entry name" value="Cyt_P450"/>
</dbReference>
<dbReference type="SUPFAM" id="SSF48264">
    <property type="entry name" value="Cytochrome P450"/>
    <property type="match status" value="1"/>
</dbReference>
<reference evidence="9 10" key="1">
    <citation type="journal article" date="2015" name="Annu Rev Anim Biosci">
        <title>The Genome 10K Project: a way forward.</title>
        <authorList>
            <person name="Koepfli K.P."/>
            <person name="Paten B."/>
            <person name="O'Brien S.J."/>
            <person name="Koepfli K.P."/>
            <person name="Paten B."/>
            <person name="Antunes A."/>
            <person name="Belov K."/>
            <person name="Bustamante C."/>
            <person name="Castoe T.A."/>
            <person name="Clawson H."/>
            <person name="Crawford A.J."/>
            <person name="Diekhans M."/>
            <person name="Distel D."/>
            <person name="Durbin R."/>
            <person name="Earl D."/>
            <person name="Fujita M.K."/>
            <person name="Gamble T."/>
            <person name="Georges A."/>
            <person name="Gemmell N."/>
            <person name="Gilbert M.T."/>
            <person name="Graves J.M."/>
            <person name="Green R.E."/>
            <person name="Hickey G."/>
            <person name="Jarvis E.D."/>
            <person name="Johnson W."/>
            <person name="Komissarov A."/>
            <person name="Korf I."/>
            <person name="Kuhn R."/>
            <person name="Larkin D.M."/>
            <person name="Lewin H."/>
            <person name="Lopez J.V."/>
            <person name="Ma J."/>
            <person name="Marques-Bonet T."/>
            <person name="Miller W."/>
            <person name="Murphy R."/>
            <person name="Pevzner P."/>
            <person name="Shapiro B."/>
            <person name="Steiner C."/>
            <person name="Tamazian G."/>
            <person name="Venkatesh B."/>
            <person name="Wang J."/>
            <person name="Wayne R."/>
            <person name="Wiley E."/>
            <person name="Yang H."/>
            <person name="Zhang G."/>
            <person name="Haussler D."/>
            <person name="Ryder O."/>
            <person name="O'Brien S.J."/>
        </authorList>
    </citation>
    <scope>NUCLEOTIDE SEQUENCE</scope>
</reference>
<dbReference type="Proteomes" id="UP000472240">
    <property type="component" value="Chromosome 9"/>
</dbReference>
<feature type="transmembrane region" description="Helical" evidence="8">
    <location>
        <begin position="13"/>
        <end position="34"/>
    </location>
</feature>
<dbReference type="Gene3D" id="1.10.630.10">
    <property type="entry name" value="Cytochrome P450"/>
    <property type="match status" value="1"/>
</dbReference>
<dbReference type="InterPro" id="IPR050196">
    <property type="entry name" value="Cytochrome_P450_Monoox"/>
</dbReference>
<dbReference type="GO" id="GO:0004497">
    <property type="term" value="F:monooxygenase activity"/>
    <property type="evidence" value="ECO:0007669"/>
    <property type="project" value="UniProtKB-KW"/>
</dbReference>
<evidence type="ECO:0000256" key="8">
    <source>
        <dbReference type="SAM" id="Phobius"/>
    </source>
</evidence>
<gene>
    <name evidence="9" type="primary">CYP4B1</name>
</gene>
<dbReference type="InterPro" id="IPR036396">
    <property type="entry name" value="Cyt_P450_sf"/>
</dbReference>
<dbReference type="GO" id="GO:0016705">
    <property type="term" value="F:oxidoreductase activity, acting on paired donors, with incorporation or reduction of molecular oxygen"/>
    <property type="evidence" value="ECO:0007669"/>
    <property type="project" value="InterPro"/>
</dbReference>
<dbReference type="PANTHER" id="PTHR24291:SF149">
    <property type="entry name" value="CYTOCHROME P450 4B1"/>
    <property type="match status" value="1"/>
</dbReference>
<keyword evidence="8" id="KW-1133">Transmembrane helix</keyword>
<evidence type="ECO:0000256" key="5">
    <source>
        <dbReference type="ARBA" id="ARBA00023002"/>
    </source>
</evidence>
<name>A0A671DVY4_RHIFE</name>
<dbReference type="Ensembl" id="ENSRFET00010002654.1">
    <property type="protein sequence ID" value="ENSRFEP00010002410.1"/>
    <property type="gene ID" value="ENSRFEG00010001687.1"/>
</dbReference>
<dbReference type="Ensembl" id="ENSRFET00010002637.1">
    <property type="protein sequence ID" value="ENSRFEP00010002394.1"/>
    <property type="gene ID" value="ENSRFEG00010001687.1"/>
</dbReference>